<protein>
    <submittedName>
        <fullName evidence="3">Uncharacterized protein</fullName>
    </submittedName>
</protein>
<organism evidence="3 4">
    <name type="scientific">Fuerstiella marisgermanici</name>
    <dbReference type="NCBI Taxonomy" id="1891926"/>
    <lineage>
        <taxon>Bacteria</taxon>
        <taxon>Pseudomonadati</taxon>
        <taxon>Planctomycetota</taxon>
        <taxon>Planctomycetia</taxon>
        <taxon>Planctomycetales</taxon>
        <taxon>Planctomycetaceae</taxon>
        <taxon>Fuerstiella</taxon>
    </lineage>
</organism>
<dbReference type="OrthoDB" id="215810at2"/>
<gene>
    <name evidence="3" type="ORF">Fuma_04751</name>
</gene>
<evidence type="ECO:0000313" key="3">
    <source>
        <dbReference type="EMBL" id="APZ95097.1"/>
    </source>
</evidence>
<feature type="region of interest" description="Disordered" evidence="1">
    <location>
        <begin position="274"/>
        <end position="402"/>
    </location>
</feature>
<feature type="signal peptide" evidence="2">
    <location>
        <begin position="1"/>
        <end position="22"/>
    </location>
</feature>
<keyword evidence="4" id="KW-1185">Reference proteome</keyword>
<dbReference type="Proteomes" id="UP000187735">
    <property type="component" value="Chromosome"/>
</dbReference>
<accession>A0A1P8WM25</accession>
<feature type="chain" id="PRO_5012185083" evidence="2">
    <location>
        <begin position="23"/>
        <end position="402"/>
    </location>
</feature>
<feature type="compositionally biased region" description="Low complexity" evidence="1">
    <location>
        <begin position="359"/>
        <end position="377"/>
    </location>
</feature>
<name>A0A1P8WM25_9PLAN</name>
<dbReference type="RefSeq" id="WP_145944339.1">
    <property type="nucleotide sequence ID" value="NZ_CP017641.1"/>
</dbReference>
<keyword evidence="2" id="KW-0732">Signal</keyword>
<proteinExistence type="predicted"/>
<evidence type="ECO:0000256" key="1">
    <source>
        <dbReference type="SAM" id="MobiDB-lite"/>
    </source>
</evidence>
<sequence length="402" mass="42875" precursor="true">MRHNVRFLLLSAVTLVSANSFGADIQQVAALGCTDGGCGEACPVEGCCEVEGCTSFGMKTTRGKAGECSMVSGKLSRKDRRQLRKADYTESDTAGRCNMRTTWQAYGMNWTHRCGPIGRAARWNVPGAKTLKWCCDTKGSADSGWSPPARMPVNYGNSGFAAYHRGQWYGTPGGGYGAGAPMVYQPTDTAQLGYSYANVPTWRHDPSAIPPVPYPSNFHARICPVDPRYSGGCYTSGSQAVMMRAPVIYEGGVIDGGYCPSCQPGFSATQPRVQGAGQMARSTAMPKPESATALVSNTAAAPVSAKAASNRKTVSVQAKDASLQPASQPPLKVPQLQQTSMQSSPSMQRQNSLPPQRVAPATATSSRPAPRQAPRRTTQSRRPQKSQSNGWFGLPSLGEMKF</sequence>
<feature type="compositionally biased region" description="Low complexity" evidence="1">
    <location>
        <begin position="335"/>
        <end position="352"/>
    </location>
</feature>
<dbReference type="STRING" id="1891926.Fuma_04751"/>
<reference evidence="3 4" key="1">
    <citation type="journal article" date="2016" name="Front. Microbiol.">
        <title>Fuerstia marisgermanicae gen. nov., sp. nov., an Unusual Member of the Phylum Planctomycetes from the German Wadden Sea.</title>
        <authorList>
            <person name="Kohn T."/>
            <person name="Heuer A."/>
            <person name="Jogler M."/>
            <person name="Vollmers J."/>
            <person name="Boedeker C."/>
            <person name="Bunk B."/>
            <person name="Rast P."/>
            <person name="Borchert D."/>
            <person name="Glockner I."/>
            <person name="Freese H.M."/>
            <person name="Klenk H.P."/>
            <person name="Overmann J."/>
            <person name="Kaster A.K."/>
            <person name="Rohde M."/>
            <person name="Wiegand S."/>
            <person name="Jogler C."/>
        </authorList>
    </citation>
    <scope>NUCLEOTIDE SEQUENCE [LARGE SCALE GENOMIC DNA]</scope>
    <source>
        <strain evidence="3 4">NH11</strain>
    </source>
</reference>
<dbReference type="EMBL" id="CP017641">
    <property type="protein sequence ID" value="APZ95097.1"/>
    <property type="molecule type" value="Genomic_DNA"/>
</dbReference>
<evidence type="ECO:0000256" key="2">
    <source>
        <dbReference type="SAM" id="SignalP"/>
    </source>
</evidence>
<feature type="compositionally biased region" description="Low complexity" evidence="1">
    <location>
        <begin position="299"/>
        <end position="308"/>
    </location>
</feature>
<evidence type="ECO:0000313" key="4">
    <source>
        <dbReference type="Proteomes" id="UP000187735"/>
    </source>
</evidence>
<dbReference type="KEGG" id="fmr:Fuma_04751"/>
<dbReference type="AlphaFoldDB" id="A0A1P8WM25"/>